<evidence type="ECO:0000313" key="2">
    <source>
        <dbReference type="Proteomes" id="UP000012174"/>
    </source>
</evidence>
<keyword evidence="2" id="KW-1185">Reference proteome</keyword>
<dbReference type="InterPro" id="IPR011009">
    <property type="entry name" value="Kinase-like_dom_sf"/>
</dbReference>
<gene>
    <name evidence="1" type="ORF">UCREL1_3141</name>
</gene>
<dbReference type="eggNOG" id="ENOG502RMYH">
    <property type="taxonomic scope" value="Eukaryota"/>
</dbReference>
<dbReference type="KEGG" id="ela:UCREL1_3141"/>
<evidence type="ECO:0008006" key="3">
    <source>
        <dbReference type="Google" id="ProtNLM"/>
    </source>
</evidence>
<accession>M7STI1</accession>
<organism evidence="1 2">
    <name type="scientific">Eutypa lata (strain UCR-EL1)</name>
    <name type="common">Grapevine dieback disease fungus</name>
    <name type="synonym">Eutypa armeniacae</name>
    <dbReference type="NCBI Taxonomy" id="1287681"/>
    <lineage>
        <taxon>Eukaryota</taxon>
        <taxon>Fungi</taxon>
        <taxon>Dikarya</taxon>
        <taxon>Ascomycota</taxon>
        <taxon>Pezizomycotina</taxon>
        <taxon>Sordariomycetes</taxon>
        <taxon>Xylariomycetidae</taxon>
        <taxon>Xylariales</taxon>
        <taxon>Diatrypaceae</taxon>
        <taxon>Eutypa</taxon>
    </lineage>
</organism>
<dbReference type="SUPFAM" id="SSF56112">
    <property type="entry name" value="Protein kinase-like (PK-like)"/>
    <property type="match status" value="1"/>
</dbReference>
<dbReference type="OMA" id="CETEAYS"/>
<dbReference type="EMBL" id="KB706007">
    <property type="protein sequence ID" value="EMR69834.1"/>
    <property type="molecule type" value="Genomic_DNA"/>
</dbReference>
<reference evidence="2" key="1">
    <citation type="journal article" date="2013" name="Genome Announc.">
        <title>Draft genome sequence of the grapevine dieback fungus Eutypa lata UCR-EL1.</title>
        <authorList>
            <person name="Blanco-Ulate B."/>
            <person name="Rolshausen P.E."/>
            <person name="Cantu D."/>
        </authorList>
    </citation>
    <scope>NUCLEOTIDE SEQUENCE [LARGE SCALE GENOMIC DNA]</scope>
    <source>
        <strain evidence="2">UCR-EL1</strain>
    </source>
</reference>
<evidence type="ECO:0000313" key="1">
    <source>
        <dbReference type="EMBL" id="EMR69834.1"/>
    </source>
</evidence>
<proteinExistence type="predicted"/>
<dbReference type="HOGENOM" id="CLU_054599_0_0_1"/>
<dbReference type="OrthoDB" id="5134445at2759"/>
<protein>
    <recommendedName>
        <fullName evidence="3">Protein kinase domain-containing protein</fullName>
    </recommendedName>
</protein>
<dbReference type="Proteomes" id="UP000012174">
    <property type="component" value="Unassembled WGS sequence"/>
</dbReference>
<sequence>MAPTASNMPSTASSTAPTPFPYVVGQVLNLKSSGEKDISVTITKVYPLTMSPVMEVQIQTEEGYEEAVLKLFDRRFGDSRKECGYSNDPPKPHTEQIEAAWKEYVRRGSVKALFDDIKRKEDLFDYEGICEDSESDDDQPEWEKLAEEEGKLQYKMERNYASEVQAYKQLQELQGRCVPRFISSVTLDMPSYEPDLPPTYFQVSGVLLQKICGFNLSDLISHLPKEAYLWEGIIQNAVDAATEVNRAGVFNRDAQPRNVIVAEVNGHDRKFQCFMIDFAQSSFRWEYKDTDDLDDWSGWKANISMRNNPGAIGCIMLGKIKRGTGIKLEVTYPDLW</sequence>
<dbReference type="AlphaFoldDB" id="M7STI1"/>
<dbReference type="STRING" id="1287681.M7STI1"/>
<name>M7STI1_EUTLA</name>